<dbReference type="GO" id="GO:0005975">
    <property type="term" value="P:carbohydrate metabolic process"/>
    <property type="evidence" value="ECO:0007669"/>
    <property type="project" value="InterPro"/>
</dbReference>
<proteinExistence type="inferred from homology"/>
<dbReference type="GO" id="GO:0004571">
    <property type="term" value="F:mannosyl-oligosaccharide 1,2-alpha-mannosidase activity"/>
    <property type="evidence" value="ECO:0007669"/>
    <property type="project" value="InterPro"/>
</dbReference>
<organism evidence="6 7">
    <name type="scientific">Phaseolus angularis</name>
    <name type="common">Azuki bean</name>
    <name type="synonym">Vigna angularis</name>
    <dbReference type="NCBI Taxonomy" id="3914"/>
    <lineage>
        <taxon>Eukaryota</taxon>
        <taxon>Viridiplantae</taxon>
        <taxon>Streptophyta</taxon>
        <taxon>Embryophyta</taxon>
        <taxon>Tracheophyta</taxon>
        <taxon>Spermatophyta</taxon>
        <taxon>Magnoliopsida</taxon>
        <taxon>eudicotyledons</taxon>
        <taxon>Gunneridae</taxon>
        <taxon>Pentapetalae</taxon>
        <taxon>rosids</taxon>
        <taxon>fabids</taxon>
        <taxon>Fabales</taxon>
        <taxon>Fabaceae</taxon>
        <taxon>Papilionoideae</taxon>
        <taxon>50 kb inversion clade</taxon>
        <taxon>NPAAA clade</taxon>
        <taxon>indigoferoid/millettioid clade</taxon>
        <taxon>Phaseoleae</taxon>
        <taxon>Vigna</taxon>
    </lineage>
</organism>
<evidence type="ECO:0000256" key="4">
    <source>
        <dbReference type="ARBA" id="ARBA00023180"/>
    </source>
</evidence>
<dbReference type="Gene3D" id="1.50.10.10">
    <property type="match status" value="1"/>
</dbReference>
<dbReference type="InterPro" id="IPR036026">
    <property type="entry name" value="Seven-hairpin_glycosidases"/>
</dbReference>
<keyword evidence="5" id="KW-0378">Hydrolase</keyword>
<dbReference type="EMBL" id="KQ258321">
    <property type="protein sequence ID" value="KOM26473.1"/>
    <property type="molecule type" value="Genomic_DNA"/>
</dbReference>
<keyword evidence="3" id="KW-0256">Endoplasmic reticulum</keyword>
<comment type="similarity">
    <text evidence="2 5">Belongs to the glycosyl hydrolase 47 family.</text>
</comment>
<dbReference type="SUPFAM" id="SSF48225">
    <property type="entry name" value="Seven-hairpin glycosidases"/>
    <property type="match status" value="1"/>
</dbReference>
<dbReference type="PANTHER" id="PTHR45679">
    <property type="entry name" value="ER DEGRADATION-ENHANCING ALPHA-MANNOSIDASE-LIKE PROTEIN 2"/>
    <property type="match status" value="1"/>
</dbReference>
<dbReference type="GO" id="GO:0044322">
    <property type="term" value="C:endoplasmic reticulum quality control compartment"/>
    <property type="evidence" value="ECO:0007669"/>
    <property type="project" value="GOC"/>
</dbReference>
<dbReference type="Pfam" id="PF01532">
    <property type="entry name" value="Glyco_hydro_47"/>
    <property type="match status" value="1"/>
</dbReference>
<dbReference type="STRING" id="3914.A0A0L9T7D2"/>
<dbReference type="InterPro" id="IPR001382">
    <property type="entry name" value="Glyco_hydro_47"/>
</dbReference>
<dbReference type="Gramene" id="KOM26473">
    <property type="protein sequence ID" value="KOM26473"/>
    <property type="gene ID" value="LR48_Vigan272s006100"/>
</dbReference>
<reference evidence="7" key="1">
    <citation type="journal article" date="2015" name="Proc. Natl. Acad. Sci. U.S.A.">
        <title>Genome sequencing of adzuki bean (Vigna angularis) provides insight into high starch and low fat accumulation and domestication.</title>
        <authorList>
            <person name="Yang K."/>
            <person name="Tian Z."/>
            <person name="Chen C."/>
            <person name="Luo L."/>
            <person name="Zhao B."/>
            <person name="Wang Z."/>
            <person name="Yu L."/>
            <person name="Li Y."/>
            <person name="Sun Y."/>
            <person name="Li W."/>
            <person name="Chen Y."/>
            <person name="Li Y."/>
            <person name="Zhang Y."/>
            <person name="Ai D."/>
            <person name="Zhao J."/>
            <person name="Shang C."/>
            <person name="Ma Y."/>
            <person name="Wu B."/>
            <person name="Wang M."/>
            <person name="Gao L."/>
            <person name="Sun D."/>
            <person name="Zhang P."/>
            <person name="Guo F."/>
            <person name="Wang W."/>
            <person name="Li Y."/>
            <person name="Wang J."/>
            <person name="Varshney R.K."/>
            <person name="Wang J."/>
            <person name="Ling H.Q."/>
            <person name="Wan P."/>
        </authorList>
    </citation>
    <scope>NUCLEOTIDE SEQUENCE</scope>
    <source>
        <strain evidence="7">cv. Jingnong 6</strain>
    </source>
</reference>
<sequence length="97" mass="10998">MVLYVLDCDQASIEALSYQIDSLDTLALLDDCQRFATFVDWLGKNLRFDINKIVSVFETTIRVLGGLLSAHLITSDYATVDVVLSWMSLIGTFYRRI</sequence>
<evidence type="ECO:0000313" key="6">
    <source>
        <dbReference type="EMBL" id="KOM26473.1"/>
    </source>
</evidence>
<evidence type="ECO:0000256" key="5">
    <source>
        <dbReference type="RuleBase" id="RU361193"/>
    </source>
</evidence>
<evidence type="ECO:0000256" key="2">
    <source>
        <dbReference type="ARBA" id="ARBA00007658"/>
    </source>
</evidence>
<dbReference type="EC" id="3.2.1.-" evidence="5"/>
<name>A0A0L9T7D2_PHAAN</name>
<dbReference type="GO" id="GO:1904380">
    <property type="term" value="P:endoplasmic reticulum mannose trimming"/>
    <property type="evidence" value="ECO:0007669"/>
    <property type="project" value="InterPro"/>
</dbReference>
<keyword evidence="4" id="KW-0325">Glycoprotein</keyword>
<dbReference type="AlphaFoldDB" id="A0A0L9T7D2"/>
<dbReference type="GO" id="GO:0005509">
    <property type="term" value="F:calcium ion binding"/>
    <property type="evidence" value="ECO:0007669"/>
    <property type="project" value="InterPro"/>
</dbReference>
<dbReference type="PANTHER" id="PTHR45679:SF6">
    <property type="entry name" value="ER DEGRADATION-ENHANCING ALPHA-MANNOSIDASE-LIKE PROTEIN 2"/>
    <property type="match status" value="1"/>
</dbReference>
<dbReference type="GO" id="GO:0016020">
    <property type="term" value="C:membrane"/>
    <property type="evidence" value="ECO:0007669"/>
    <property type="project" value="InterPro"/>
</dbReference>
<accession>A0A0L9T7D2</accession>
<protein>
    <recommendedName>
        <fullName evidence="5">alpha-1,2-Mannosidase</fullName>
        <ecNumber evidence="5">3.2.1.-</ecNumber>
    </recommendedName>
</protein>
<evidence type="ECO:0000313" key="7">
    <source>
        <dbReference type="Proteomes" id="UP000053144"/>
    </source>
</evidence>
<keyword evidence="5" id="KW-0326">Glycosidase</keyword>
<dbReference type="InterPro" id="IPR012341">
    <property type="entry name" value="6hp_glycosidase-like_sf"/>
</dbReference>
<comment type="subcellular location">
    <subcellularLocation>
        <location evidence="1">Endoplasmic reticulum</location>
    </subcellularLocation>
</comment>
<gene>
    <name evidence="6" type="ORF">LR48_Vigan272s006100</name>
</gene>
<evidence type="ECO:0000256" key="3">
    <source>
        <dbReference type="ARBA" id="ARBA00022824"/>
    </source>
</evidence>
<dbReference type="InterPro" id="IPR044674">
    <property type="entry name" value="EDEM1/2/3"/>
</dbReference>
<dbReference type="PRINTS" id="PR00747">
    <property type="entry name" value="GLYHDRLASE47"/>
</dbReference>
<dbReference type="Proteomes" id="UP000053144">
    <property type="component" value="Unassembled WGS sequence"/>
</dbReference>
<evidence type="ECO:0000256" key="1">
    <source>
        <dbReference type="ARBA" id="ARBA00004240"/>
    </source>
</evidence>